<dbReference type="AlphaFoldDB" id="H6QRJ9"/>
<feature type="signal peptide" evidence="1">
    <location>
        <begin position="1"/>
        <end position="19"/>
    </location>
</feature>
<keyword evidence="1" id="KW-0732">Signal</keyword>
<evidence type="ECO:0000313" key="3">
    <source>
        <dbReference type="Proteomes" id="UP000008783"/>
    </source>
</evidence>
<dbReference type="RefSeq" id="XP_003889880.1">
    <property type="nucleotide sequence ID" value="XM_003889831.1"/>
</dbReference>
<dbReference type="GeneID" id="13540676"/>
<dbReference type="VEuPathDB" id="FungiDB:PGTG_21523"/>
<reference evidence="3" key="1">
    <citation type="journal article" date="2011" name="Proc. Natl. Acad. Sci. U.S.A.">
        <title>Obligate biotrophy features unraveled by the genomic analysis of rust fungi.</title>
        <authorList>
            <person name="Duplessis S."/>
            <person name="Cuomo C.A."/>
            <person name="Lin Y.-C."/>
            <person name="Aerts A."/>
            <person name="Tisserant E."/>
            <person name="Veneault-Fourrey C."/>
            <person name="Joly D.L."/>
            <person name="Hacquard S."/>
            <person name="Amselem J."/>
            <person name="Cantarel B.L."/>
            <person name="Chiu R."/>
            <person name="Coutinho P.M."/>
            <person name="Feau N."/>
            <person name="Field M."/>
            <person name="Frey P."/>
            <person name="Gelhaye E."/>
            <person name="Goldberg J."/>
            <person name="Grabherr M.G."/>
            <person name="Kodira C.D."/>
            <person name="Kohler A."/>
            <person name="Kuees U."/>
            <person name="Lindquist E.A."/>
            <person name="Lucas S.M."/>
            <person name="Mago R."/>
            <person name="Mauceli E."/>
            <person name="Morin E."/>
            <person name="Murat C."/>
            <person name="Pangilinan J.L."/>
            <person name="Park R."/>
            <person name="Pearson M."/>
            <person name="Quesneville H."/>
            <person name="Rouhier N."/>
            <person name="Sakthikumar S."/>
            <person name="Salamov A.A."/>
            <person name="Schmutz J."/>
            <person name="Selles B."/>
            <person name="Shapiro H."/>
            <person name="Tanguay P."/>
            <person name="Tuskan G.A."/>
            <person name="Henrissat B."/>
            <person name="Van de Peer Y."/>
            <person name="Rouze P."/>
            <person name="Ellis J.G."/>
            <person name="Dodds P.N."/>
            <person name="Schein J.E."/>
            <person name="Zhong S."/>
            <person name="Hamelin R.C."/>
            <person name="Grigoriev I.V."/>
            <person name="Szabo L.J."/>
            <person name="Martin F."/>
        </authorList>
    </citation>
    <scope>NUCLEOTIDE SEQUENCE [LARGE SCALE GENOMIC DNA]</scope>
    <source>
        <strain evidence="3">CRL 75-36-700-3 / race SCCL</strain>
    </source>
</reference>
<evidence type="ECO:0000256" key="1">
    <source>
        <dbReference type="SAM" id="SignalP"/>
    </source>
</evidence>
<accession>H6QRJ9</accession>
<dbReference type="Proteomes" id="UP000008783">
    <property type="component" value="Unassembled WGS sequence"/>
</dbReference>
<organism evidence="2 3">
    <name type="scientific">Puccinia graminis f. sp. tritici (strain CRL 75-36-700-3 / race SCCL)</name>
    <name type="common">Black stem rust fungus</name>
    <dbReference type="NCBI Taxonomy" id="418459"/>
    <lineage>
        <taxon>Eukaryota</taxon>
        <taxon>Fungi</taxon>
        <taxon>Dikarya</taxon>
        <taxon>Basidiomycota</taxon>
        <taxon>Pucciniomycotina</taxon>
        <taxon>Pucciniomycetes</taxon>
        <taxon>Pucciniales</taxon>
        <taxon>Pucciniaceae</taxon>
        <taxon>Puccinia</taxon>
    </lineage>
</organism>
<dbReference type="KEGG" id="pgr:PGTG_21523"/>
<name>H6QRJ9_PUCGT</name>
<gene>
    <name evidence="2" type="ORF">PGTG_21523</name>
</gene>
<sequence length="292" mass="32468">MFGFLASFLIYSALKYASASPTNAVTITSHPISFANAPTLAPPIQFILEPNGHLRPRPRKVLGLRSRELENPIPDKIERNHYMTRIPSEEQLSIIKKVIRDHMAGSPYMLGADGKFSATEKPQGTLKYYFGKVEVFDEEGYSIYETSCCYGFPRSNCACFSCTNCAEYSTTSAACILCCPLLVSTGLCSFGLELSFFGDNRLSGACIHTRNSAYGRLSAVANAGYNAWQTIRARRNPTVAPVSSEIQLPWNCHYKGPGSLRRQLHSNCNHRAVGRFHSTKKFDRRLVMNVSL</sequence>
<keyword evidence="3" id="KW-1185">Reference proteome</keyword>
<proteinExistence type="predicted"/>
<protein>
    <submittedName>
        <fullName evidence="2">Uncharacterized protein</fullName>
    </submittedName>
</protein>
<dbReference type="InParanoid" id="H6QRJ9"/>
<dbReference type="OrthoDB" id="2508571at2759"/>
<evidence type="ECO:0000313" key="2">
    <source>
        <dbReference type="EMBL" id="EHS63307.1"/>
    </source>
</evidence>
<dbReference type="HOGENOM" id="CLU_067168_0_0_1"/>
<feature type="chain" id="PRO_5003606385" evidence="1">
    <location>
        <begin position="20"/>
        <end position="292"/>
    </location>
</feature>
<dbReference type="EMBL" id="DS178283">
    <property type="protein sequence ID" value="EHS63307.1"/>
    <property type="molecule type" value="Genomic_DNA"/>
</dbReference>